<feature type="compositionally biased region" description="Basic and acidic residues" evidence="2">
    <location>
        <begin position="1996"/>
        <end position="2010"/>
    </location>
</feature>
<dbReference type="OrthoDB" id="265211at2759"/>
<feature type="compositionally biased region" description="Polar residues" evidence="2">
    <location>
        <begin position="1361"/>
        <end position="1370"/>
    </location>
</feature>
<dbReference type="EMBL" id="LGTL01000030">
    <property type="protein sequence ID" value="KPA74258.1"/>
    <property type="molecule type" value="Genomic_DNA"/>
</dbReference>
<comment type="caution">
    <text evidence="3">The sequence shown here is derived from an EMBL/GenBank/DDBJ whole genome shotgun (WGS) entry which is preliminary data.</text>
</comment>
<proteinExistence type="predicted"/>
<evidence type="ECO:0000313" key="3">
    <source>
        <dbReference type="EMBL" id="KPA74258.1"/>
    </source>
</evidence>
<name>A0A0N1J491_LEPPY</name>
<dbReference type="RefSeq" id="XP_015652698.1">
    <property type="nucleotide sequence ID" value="XM_015808647.1"/>
</dbReference>
<feature type="compositionally biased region" description="Pro residues" evidence="2">
    <location>
        <begin position="1179"/>
        <end position="1188"/>
    </location>
</feature>
<feature type="compositionally biased region" description="Polar residues" evidence="2">
    <location>
        <begin position="2244"/>
        <end position="2257"/>
    </location>
</feature>
<feature type="compositionally biased region" description="Low complexity" evidence="2">
    <location>
        <begin position="2114"/>
        <end position="2125"/>
    </location>
</feature>
<feature type="region of interest" description="Disordered" evidence="2">
    <location>
        <begin position="1996"/>
        <end position="2035"/>
    </location>
</feature>
<feature type="compositionally biased region" description="Low complexity" evidence="2">
    <location>
        <begin position="1700"/>
        <end position="1735"/>
    </location>
</feature>
<feature type="region of interest" description="Disordered" evidence="2">
    <location>
        <begin position="1139"/>
        <end position="1281"/>
    </location>
</feature>
<feature type="region of interest" description="Disordered" evidence="2">
    <location>
        <begin position="230"/>
        <end position="308"/>
    </location>
</feature>
<feature type="compositionally biased region" description="Low complexity" evidence="2">
    <location>
        <begin position="1567"/>
        <end position="1581"/>
    </location>
</feature>
<evidence type="ECO:0000313" key="4">
    <source>
        <dbReference type="Proteomes" id="UP000037923"/>
    </source>
</evidence>
<feature type="region of interest" description="Disordered" evidence="2">
    <location>
        <begin position="487"/>
        <end position="520"/>
    </location>
</feature>
<dbReference type="EMBL" id="LGTL01000030">
    <property type="protein sequence ID" value="KPA74260.1"/>
    <property type="molecule type" value="Genomic_DNA"/>
</dbReference>
<sequence>MSCTPPLPPLRTTAERCPCLDALTRLDDPYRWNTEGDPSLLFVNTTVSPGAPAGQHNVSINAAAGAASLPQERFVGKHGATRHPTTSTGVPDPQSPIVRFYPVDGPSLTSTSAPAGVVAQQTFLAALIDRFMALLMPSTERLLRVRAALKGLRDSLGGVSPSASTPAAAPPTSPSYPSDLSVWASQRLSNTSETALVPPRLCVTGVADADVDDVFQFLLHRDAAMARCGSSGLEPDRRSGLHSAGSAMRLPRPDSGWATPTHLPPWPSAAQRRPRIDVYSSTAVAGRGETAGGDGAATRNGANPFPAVSPTDSAGMAVWGSGLLSSSSTTLSDDAAAMVVTPPLSSFPTTPPHPLSGFARVMTEVDRGRSTDTLSPGQLALPTLQHRAESGSSSAFTRERYAELPPMERNGIPHTVFAASKAGGPAATTTGPSPTTNPTTTTTAAYPCARSPHPPLPAAPANNNLRTAKSSPYLESDTLRSSPVLAGLQRESSGGGGVVAAGESTELSTSPPPVPTERTGNTVVMCGAADTEGAGEEAADAASLSSTIPDLGDTTPPTVALRTSSMVHRVPTTATDARAPLPYVASPLASPVETGAPFRRRTAVQSGEPPTVLLNRTASQHSGSGEPQRSLRRAASGASRSGREDSTVLSPGSSFSPAATRFVRRLRRRSVAFTAAQLRLTAWDLFHPERLTEQDRAFLRAARNSISAVTSPELVGRSQRRGGDEGDAAGGGAGAAACVPRRQSSPQLSPKASPVGGGASSSGTGALPWMVGISEDGMLRCEAPPNAHTAASVTASLPVATTSDYCLLCIPFEAACCLPREPSSGGGHSPAAADCFPGAAANTDEVTRALNVLFGPFAGSRPRRRSALPATSVFVTPENPGSPAAAAATAVGFASNRGGSSAGDNQVASLSSPPFSTLVSPTREAVGTFVFPALGRVGSGSEVWPRESERSWRRTPSPSLERSVDSEHRSGGGGGGGALDGWPSRAPAAESPGHDGLSSVSARNVALFLRNVTERLGGGGGGDGGSTVDDSQSSVAPGALLAAATEEWLCPLRQALVHRVVFVLVNSTPPSSSPPAESPSLPRKPSAAHATVVHNFVSFVQRRYGVAVPPWRVVVFSYRDSVITRNFLLSYFAEAHTPLPPSQQQAEGVASTTSGPSRDRHDGTPANGGTPAGAKKPSPLNPLLPRLPPLLANGRRGSTLQRLTTLVPTPPDTNAPASTASLRGPRRSSHSSFVRSNSQLTLTNALPGSADDPCARSHPDSEQEEGGEVAARQSEDNAQDPARATNVLFALLTRDVTVPPLSDSMTVYAPLMSYTSSLAASIMPPVPSPPVCRSTTSLPSLRHVADAKEPREEEDDKAVHSTPTPTTVSMPATGPNDGPLSSTGRHRASVRPLSLLTASEERPQREVTTMTKEERGRSAMACRHALKVMWKESGAAALNSAFRLFEHDAAAHRTSHAAFSLMAWSCQLGTLLPAALKEAQLLCRRLRRSRRRAAQKQEKLQKSIDLHVSDSPAKSIAAVEARVQAGFAAMTRRFAHDVRRLLVAPAASQPAAATRAAAPFSACSGSAAATTTTAPSSASSSRQRDKSSYPPLDALRVYETPALRDAYRRLVYHAQQFRDFYLHGQLPSETGGEAQEHDRDGMDGAQQRSSRAEGGEKGGEGAAGVGRCASLYERRYNALCAQVEALSTTTVEGPREERSASPPTSASTSPRAASVLAAQAPLALPSGGPRSRVSPPGSPPGRASEFAEEPERRPMPRVDRSTPRERRVSMIASVGSSASASRRNSSTSSCLRPSPVETEAKTVSEVGTAGVSPSDRIRDGNTGAQMKEGDLSNEALLPLRHAGLLQRRMRMEHQLIAHVSQINTEIINFFLSTCVAALPHIQRSCVQAEVERLAEAHAEMYSAFATTMYSHKDAAVTVSRMYANLEQWTAEVGPLLSMARSRQYLEKFIAQLRAVLCEDQIRGLAAHRRRCEVRSNGQTAKLTNANLTRYCTSIEKPDQRAEDKARKEESTVTAAAAAAAARQPSQRNPWTSSSADASKFTGAAAAAGAIPSTEVGLRSARLLLYFTRLACKAAPLTGNSTSGGGGGAVCPPHPRGLESTSFVQSPSMRQPRPTSAASTLTSHTSISRRRGGNGGDLDDTASLMSMSAAWNREEDAPRSAGLLAGSISRRSNRRCDEDAAKAGGDGGVLESFYAASSPPCMGAVSAQLTAALGGAPSEPAAPPSVGSAMALSLSRHSRRGHTTLTASEDSVLTSSAAPTPPLASHSKRCPLQQRHSRGSKGTADDAAAAGVSDSATTTTTPVNAAWLTRLKKWRARLPESERPADITAAPLLWLLLDTWDETLLRLPYGLLLHLDTARYAALLNSLSKPVMEAQLDFRARLTETSAIATTQLTELESDLTRLQGDNGELRMDYVAALRSIFDEATVLATPPDEAVHARFFA</sequence>
<dbReference type="OMA" id="AMSHLYA"/>
<feature type="compositionally biased region" description="Polar residues" evidence="2">
    <location>
        <begin position="647"/>
        <end position="656"/>
    </location>
</feature>
<feature type="region of interest" description="Disordered" evidence="2">
    <location>
        <begin position="1687"/>
        <end position="1829"/>
    </location>
</feature>
<dbReference type="Proteomes" id="UP000037923">
    <property type="component" value="Unassembled WGS sequence"/>
</dbReference>
<feature type="compositionally biased region" description="Polar residues" evidence="2">
    <location>
        <begin position="614"/>
        <end position="627"/>
    </location>
</feature>
<feature type="compositionally biased region" description="Polar residues" evidence="2">
    <location>
        <begin position="1142"/>
        <end position="1156"/>
    </location>
</feature>
<dbReference type="EMBL" id="LGTL01000030">
    <property type="protein sequence ID" value="KPA74259.1"/>
    <property type="molecule type" value="Genomic_DNA"/>
</dbReference>
<keyword evidence="4" id="KW-1185">Reference proteome</keyword>
<feature type="compositionally biased region" description="Polar residues" evidence="2">
    <location>
        <begin position="1196"/>
        <end position="1207"/>
    </location>
</feature>
<organism evidence="3 4">
    <name type="scientific">Leptomonas pyrrhocoris</name>
    <name type="common">Firebug parasite</name>
    <dbReference type="NCBI Taxonomy" id="157538"/>
    <lineage>
        <taxon>Eukaryota</taxon>
        <taxon>Discoba</taxon>
        <taxon>Euglenozoa</taxon>
        <taxon>Kinetoplastea</taxon>
        <taxon>Metakinetoplastina</taxon>
        <taxon>Trypanosomatida</taxon>
        <taxon>Trypanosomatidae</taxon>
        <taxon>Leishmaniinae</taxon>
        <taxon>Leptomonas</taxon>
    </lineage>
</organism>
<feature type="compositionally biased region" description="Basic and acidic residues" evidence="2">
    <location>
        <begin position="1650"/>
        <end position="1659"/>
    </location>
</feature>
<feature type="region of interest" description="Disordered" evidence="2">
    <location>
        <begin position="1625"/>
        <end position="1663"/>
    </location>
</feature>
<dbReference type="VEuPathDB" id="TriTrypDB:LpyrH10_30_0270"/>
<feature type="compositionally biased region" description="Basic and acidic residues" evidence="2">
    <location>
        <begin position="1749"/>
        <end position="1768"/>
    </location>
</feature>
<feature type="region of interest" description="Disordered" evidence="2">
    <location>
        <begin position="2076"/>
        <end position="2140"/>
    </location>
</feature>
<protein>
    <submittedName>
        <fullName evidence="3">Uncharacterized protein</fullName>
    </submittedName>
</protein>
<dbReference type="RefSeq" id="XP_015652697.1">
    <property type="nucleotide sequence ID" value="XM_015808646.1"/>
</dbReference>
<feature type="compositionally biased region" description="Polar residues" evidence="2">
    <location>
        <begin position="2023"/>
        <end position="2035"/>
    </location>
</feature>
<feature type="region of interest" description="Disordered" evidence="2">
    <location>
        <begin position="939"/>
        <end position="997"/>
    </location>
</feature>
<feature type="region of interest" description="Disordered" evidence="2">
    <location>
        <begin position="710"/>
        <end position="763"/>
    </location>
</feature>
<feature type="compositionally biased region" description="Low complexity" evidence="2">
    <location>
        <begin position="2279"/>
        <end position="2296"/>
    </location>
</feature>
<feature type="compositionally biased region" description="Low complexity" evidence="2">
    <location>
        <begin position="1769"/>
        <end position="1792"/>
    </location>
</feature>
<feature type="region of interest" description="Disordered" evidence="2">
    <location>
        <begin position="1567"/>
        <end position="1589"/>
    </location>
</feature>
<gene>
    <name evidence="3" type="ORF">ABB37_09266</name>
</gene>
<feature type="region of interest" description="Disordered" evidence="2">
    <location>
        <begin position="157"/>
        <end position="179"/>
    </location>
</feature>
<reference evidence="3 4" key="1">
    <citation type="submission" date="2015-07" db="EMBL/GenBank/DDBJ databases">
        <title>High-quality genome of monoxenous trypanosomatid Leptomonas pyrrhocoris.</title>
        <authorList>
            <person name="Flegontov P."/>
            <person name="Butenko A."/>
            <person name="Firsov S."/>
            <person name="Vlcek C."/>
            <person name="Logacheva M.D."/>
            <person name="Field M."/>
            <person name="Filatov D."/>
            <person name="Flegontova O."/>
            <person name="Gerasimov E."/>
            <person name="Jackson A.P."/>
            <person name="Kelly S."/>
            <person name="Opperdoes F."/>
            <person name="O'Reilly A."/>
            <person name="Votypka J."/>
            <person name="Yurchenko V."/>
            <person name="Lukes J."/>
        </authorList>
    </citation>
    <scope>NUCLEOTIDE SEQUENCE [LARGE SCALE GENOMIC DNA]</scope>
    <source>
        <strain evidence="3">H10</strain>
    </source>
</reference>
<feature type="compositionally biased region" description="Low complexity" evidence="2">
    <location>
        <begin position="1164"/>
        <end position="1178"/>
    </location>
</feature>
<evidence type="ECO:0000256" key="2">
    <source>
        <dbReference type="SAM" id="MobiDB-lite"/>
    </source>
</evidence>
<feature type="compositionally biased region" description="Polar residues" evidence="2">
    <location>
        <begin position="2098"/>
        <end position="2108"/>
    </location>
</feature>
<feature type="region of interest" description="Disordered" evidence="2">
    <location>
        <begin position="1344"/>
        <end position="1388"/>
    </location>
</feature>
<feature type="region of interest" description="Disordered" evidence="2">
    <location>
        <begin position="601"/>
        <end position="656"/>
    </location>
</feature>
<feature type="coiled-coil region" evidence="1">
    <location>
        <begin position="1476"/>
        <end position="1503"/>
    </location>
</feature>
<dbReference type="RefSeq" id="XP_015652699.1">
    <property type="nucleotide sequence ID" value="XM_015808648.1"/>
</dbReference>
<evidence type="ECO:0000256" key="1">
    <source>
        <dbReference type="SAM" id="Coils"/>
    </source>
</evidence>
<dbReference type="GeneID" id="26909549"/>
<accession>A0A0N1J491</accession>
<feature type="region of interest" description="Disordered" evidence="2">
    <location>
        <begin position="2244"/>
        <end position="2296"/>
    </location>
</feature>
<keyword evidence="1" id="KW-0175">Coiled coil</keyword>